<feature type="compositionally biased region" description="Polar residues" evidence="1">
    <location>
        <begin position="30"/>
        <end position="42"/>
    </location>
</feature>
<feature type="region of interest" description="Disordered" evidence="1">
    <location>
        <begin position="1"/>
        <end position="47"/>
    </location>
</feature>
<reference evidence="2" key="1">
    <citation type="submission" date="2018-11" db="EMBL/GenBank/DDBJ databases">
        <authorList>
            <consortium name="Pathogen Informatics"/>
        </authorList>
    </citation>
    <scope>NUCLEOTIDE SEQUENCE</scope>
</reference>
<accession>A0A3S5BWZ6</accession>
<dbReference type="Proteomes" id="UP000784294">
    <property type="component" value="Unassembled WGS sequence"/>
</dbReference>
<comment type="caution">
    <text evidence="2">The sequence shown here is derived from an EMBL/GenBank/DDBJ whole genome shotgun (WGS) entry which is preliminary data.</text>
</comment>
<dbReference type="EMBL" id="CAAALY010056055">
    <property type="protein sequence ID" value="VEL22365.1"/>
    <property type="molecule type" value="Genomic_DNA"/>
</dbReference>
<proteinExistence type="predicted"/>
<keyword evidence="3" id="KW-1185">Reference proteome</keyword>
<dbReference type="AlphaFoldDB" id="A0A3S5BWZ6"/>
<gene>
    <name evidence="2" type="ORF">PXEA_LOCUS15805</name>
</gene>
<name>A0A3S5BWZ6_9PLAT</name>
<protein>
    <submittedName>
        <fullName evidence="2">Uncharacterized protein</fullName>
    </submittedName>
</protein>
<sequence length="153" mass="16914">MRLGLCFKSDNPQQNNPPAPSQTRERSDHSGSVNVVDQTDLSSGGGIPTLPSLPVSGVPSDQSSNVCRQFSMHALVYLLHMAASSPYQLETCIQAVSVANSATNRLWTPITLPYDTILLSLITVRIFIYIRFDAKILKKTSLFVSYFQLHLFL</sequence>
<evidence type="ECO:0000313" key="2">
    <source>
        <dbReference type="EMBL" id="VEL22365.1"/>
    </source>
</evidence>
<evidence type="ECO:0000313" key="3">
    <source>
        <dbReference type="Proteomes" id="UP000784294"/>
    </source>
</evidence>
<evidence type="ECO:0000256" key="1">
    <source>
        <dbReference type="SAM" id="MobiDB-lite"/>
    </source>
</evidence>
<organism evidence="2 3">
    <name type="scientific">Protopolystoma xenopodis</name>
    <dbReference type="NCBI Taxonomy" id="117903"/>
    <lineage>
        <taxon>Eukaryota</taxon>
        <taxon>Metazoa</taxon>
        <taxon>Spiralia</taxon>
        <taxon>Lophotrochozoa</taxon>
        <taxon>Platyhelminthes</taxon>
        <taxon>Monogenea</taxon>
        <taxon>Polyopisthocotylea</taxon>
        <taxon>Polystomatidea</taxon>
        <taxon>Polystomatidae</taxon>
        <taxon>Protopolystoma</taxon>
    </lineage>
</organism>